<comment type="caution">
    <text evidence="3">The sequence shown here is derived from an EMBL/GenBank/DDBJ whole genome shotgun (WGS) entry which is preliminary data.</text>
</comment>
<evidence type="ECO:0000256" key="1">
    <source>
        <dbReference type="SAM" id="Phobius"/>
    </source>
</evidence>
<keyword evidence="1" id="KW-0472">Membrane</keyword>
<gene>
    <name evidence="3" type="ORF">SDC9_38699</name>
</gene>
<dbReference type="AlphaFoldDB" id="A0A644VN30"/>
<dbReference type="SUPFAM" id="SSF56935">
    <property type="entry name" value="Porins"/>
    <property type="match status" value="1"/>
</dbReference>
<keyword evidence="1" id="KW-0812">Transmembrane</keyword>
<accession>A0A644VN30</accession>
<feature type="domain" description="Outer membrane protein beta-barrel" evidence="2">
    <location>
        <begin position="455"/>
        <end position="805"/>
    </location>
</feature>
<sequence length="932" mass="105435">MQNTVFLYIKKYSFYLIFLLNIFSVNTYADTDTALKNIAGKIITYEDNIAVPLPYASVQLLLKSDSSFIKGTTSNDDGIFNFTSIKENDYLILITSVGYQNLYQELKVTAKKNNYDLGETVMVENTITLAEASVVAQRREMTVKNDTVEYDANAYRLRENAVVEDMLKRLPGISIDEEGKIFVNGKEVKKVMVDGKDFFRSNPNLSIKNIPAHIMEKLQVIEDKSELSKLTGIDDGEENLVINIGIQKDKKRGWLSSSNMGLGREPASSEENLMRYSVNSFAARLYDETQLGLVVNGNNINGMTIGGSGSTTGSGKPGLNSSLSTGINFSSGVERKSPWVINGDLSFGQNQSIVNRNSKRQYYLADSTSFQSDTLTQIIHNREIRFSGKLENRSVKNWTFSFIPSASYGITTRTNDGFSVLQAGNEERDSVNTNKYNNFSTSPELNLRGIFTVSHQFNKKGRRLSVNLDSRYTSSTGNGETNARYYYFKRKNNKEVIRDQQWNTGTTNFNNRLYLSYIEPLAKKHSLQFVYWIRTDSRENLKNNFKPDLTGEYTILDIPYSKSVENLTLTQQLGISYRGVLSKVSYVFGVDFNPSRIKSRSFIQNGSSTGSDSTITYFPGLQTYNFAPVGYLIYNMGNGKNLRFDYRGRSTSPTVAQLDPSRDESSPTNIRIGNPDLLPKFTHWSRLRYNDNNRESQQSIMANIEGNYILNDIINFTDYDGETGIKTTSPVNQSGSWNITGMFMYNRPLSTYFQINNYTQSGIRNNIGFSTVNSSTGSQKTIATTTTLNQDLGLTFKWDILYMMAKIKYELSNTAYSTENILDKRISSLGGFLSAQLNLPKSWSLSSELNYRSFTGFSNEYNQQELLWNAEISKNFLKNNSGTITLLFNDILQQQLNVTQLISSNFVEDRQFNTLKSFVMLAFSYKFNTMGK</sequence>
<evidence type="ECO:0000313" key="3">
    <source>
        <dbReference type="EMBL" id="MPL92590.1"/>
    </source>
</evidence>
<dbReference type="Pfam" id="PF14905">
    <property type="entry name" value="OMP_b-brl_3"/>
    <property type="match status" value="1"/>
</dbReference>
<dbReference type="Pfam" id="PF13715">
    <property type="entry name" value="CarbopepD_reg_2"/>
    <property type="match status" value="1"/>
</dbReference>
<keyword evidence="1" id="KW-1133">Transmembrane helix</keyword>
<protein>
    <recommendedName>
        <fullName evidence="2">Outer membrane protein beta-barrel domain-containing protein</fullName>
    </recommendedName>
</protein>
<reference evidence="3" key="1">
    <citation type="submission" date="2019-08" db="EMBL/GenBank/DDBJ databases">
        <authorList>
            <person name="Kucharzyk K."/>
            <person name="Murdoch R.W."/>
            <person name="Higgins S."/>
            <person name="Loffler F."/>
        </authorList>
    </citation>
    <scope>NUCLEOTIDE SEQUENCE</scope>
</reference>
<dbReference type="EMBL" id="VSSQ01000363">
    <property type="protein sequence ID" value="MPL92590.1"/>
    <property type="molecule type" value="Genomic_DNA"/>
</dbReference>
<evidence type="ECO:0000259" key="2">
    <source>
        <dbReference type="Pfam" id="PF14905"/>
    </source>
</evidence>
<feature type="transmembrane region" description="Helical" evidence="1">
    <location>
        <begin position="12"/>
        <end position="29"/>
    </location>
</feature>
<dbReference type="SUPFAM" id="SSF49478">
    <property type="entry name" value="Cna protein B-type domain"/>
    <property type="match status" value="1"/>
</dbReference>
<proteinExistence type="predicted"/>
<name>A0A644VN30_9ZZZZ</name>
<organism evidence="3">
    <name type="scientific">bioreactor metagenome</name>
    <dbReference type="NCBI Taxonomy" id="1076179"/>
    <lineage>
        <taxon>unclassified sequences</taxon>
        <taxon>metagenomes</taxon>
        <taxon>ecological metagenomes</taxon>
    </lineage>
</organism>
<dbReference type="InterPro" id="IPR041700">
    <property type="entry name" value="OMP_b-brl_3"/>
</dbReference>